<proteinExistence type="predicted"/>
<reference evidence="5 6" key="1">
    <citation type="journal article" date="2006" name="Science">
        <title>Genome of rice cluster I archaea -- the key methane producers in the rice rhizosphere.</title>
        <authorList>
            <person name="Erkel C."/>
            <person name="Kube M."/>
            <person name="Reinhardt R."/>
            <person name="Liesack W."/>
        </authorList>
    </citation>
    <scope>NUCLEOTIDE SEQUENCE [LARGE SCALE GENOMIC DNA]</scope>
    <source>
        <strain evidence="6">DSM 22066 / NBRC 105507 / MRE50</strain>
    </source>
</reference>
<keyword evidence="2" id="KW-0560">Oxidoreductase</keyword>
<feature type="domain" description="FAD-dependent oxidoreductase 2 FAD-binding" evidence="3">
    <location>
        <begin position="6"/>
        <end position="199"/>
    </location>
</feature>
<organism evidence="5 6">
    <name type="scientific">Methanocella arvoryzae (strain DSM 22066 / NBRC 105507 / MRE50)</name>
    <dbReference type="NCBI Taxonomy" id="351160"/>
    <lineage>
        <taxon>Archaea</taxon>
        <taxon>Methanobacteriati</taxon>
        <taxon>Methanobacteriota</taxon>
        <taxon>Stenosarchaea group</taxon>
        <taxon>Methanomicrobia</taxon>
        <taxon>Methanocellales</taxon>
        <taxon>Methanocellaceae</taxon>
        <taxon>Methanocella</taxon>
    </lineage>
</organism>
<dbReference type="RefSeq" id="WP_012034845.1">
    <property type="nucleotide sequence ID" value="NC_009464.1"/>
</dbReference>
<evidence type="ECO:0000259" key="4">
    <source>
        <dbReference type="Pfam" id="PF21688"/>
    </source>
</evidence>
<sequence length="456" mass="48933">MAKPKVIIVGAGPGGLLAAHKLAESANVTIVEKGKDIGQRSCQVMKGKDCIYCNVCSVTAGVGGAGGMSDGKLNLSSQVGGDWAEFVTNRRAEELIEEVDQYFIKHGAPPEDPHVPPSALATRAAASGIEFIPIRQKHIGSDMLPKVIGSMEADLKERGVKFLLNTLVSGVAVDDGKVSGVIAGGKKIRADYVLLAPGRSASTWLGEELKKFGVPLKYMPIDVGVRVEVPSLVYEEAVQVNWDPKFRMYTPTYDDMVRTFCTCPYGFVVQDTYEAGVGANGHSQRTCRSNNTNFSFLTKIALTEPLENTNEYGATIAQQAKTIGGGKPILQRLGDLRRGRRSTWSRLQRSFVQPTLKAVTPGDISMALPHRVVTNIIEGLDMLDRVVPGVASDTTLLYAPEIKFAAIRPDTREHFEVVNVDNLFVAGDGAGLTRGIVPAAATGIEAADGILNKIKP</sequence>
<evidence type="ECO:0000256" key="2">
    <source>
        <dbReference type="ARBA" id="ARBA00023002"/>
    </source>
</evidence>
<dbReference type="InterPro" id="IPR028348">
    <property type="entry name" value="FAD-binding_protein"/>
</dbReference>
<name>Q0W1K2_METAR</name>
<dbReference type="KEGG" id="rci:RCIX2698"/>
<gene>
    <name evidence="5" type="ORF">RCIX2698</name>
</gene>
<dbReference type="Proteomes" id="UP000000663">
    <property type="component" value="Chromosome"/>
</dbReference>
<dbReference type="eggNOG" id="arCOG02231">
    <property type="taxonomic scope" value="Archaea"/>
</dbReference>
<feature type="domain" description="FAD-dependent protein C-terminal" evidence="4">
    <location>
        <begin position="247"/>
        <end position="401"/>
    </location>
</feature>
<dbReference type="GeneID" id="5142677"/>
<dbReference type="Gene3D" id="3.50.50.60">
    <property type="entry name" value="FAD/NAD(P)-binding domain"/>
    <property type="match status" value="2"/>
</dbReference>
<evidence type="ECO:0000313" key="6">
    <source>
        <dbReference type="Proteomes" id="UP000000663"/>
    </source>
</evidence>
<dbReference type="PIRSF" id="PIRSF038984">
    <property type="entry name" value="FAD_binding_protein"/>
    <property type="match status" value="1"/>
</dbReference>
<dbReference type="PANTHER" id="PTHR43106:SF1">
    <property type="entry name" value="DEHYDROGENASE-RELATED"/>
    <property type="match status" value="1"/>
</dbReference>
<dbReference type="AlphaFoldDB" id="Q0W1K2"/>
<dbReference type="PATRIC" id="fig|351160.9.peg.542"/>
<protein>
    <submittedName>
        <fullName evidence="5">Predicted FAD-dependent oxidoreductase</fullName>
    </submittedName>
</protein>
<dbReference type="InterPro" id="IPR036188">
    <property type="entry name" value="FAD/NAD-bd_sf"/>
</dbReference>
<dbReference type="PANTHER" id="PTHR43106">
    <property type="entry name" value="DEHYDROGENASE-RELATED"/>
    <property type="match status" value="1"/>
</dbReference>
<dbReference type="InterPro" id="IPR003953">
    <property type="entry name" value="FAD-dep_OxRdtase_2_FAD-bd"/>
</dbReference>
<accession>Q0W1K2</accession>
<dbReference type="SUPFAM" id="SSF51905">
    <property type="entry name" value="FAD/NAD(P)-binding domain"/>
    <property type="match status" value="1"/>
</dbReference>
<dbReference type="InterPro" id="IPR049516">
    <property type="entry name" value="FAD-depend_C"/>
</dbReference>
<evidence type="ECO:0000313" key="5">
    <source>
        <dbReference type="EMBL" id="CAJ37741.1"/>
    </source>
</evidence>
<evidence type="ECO:0000256" key="1">
    <source>
        <dbReference type="ARBA" id="ARBA00022630"/>
    </source>
</evidence>
<dbReference type="GO" id="GO:0016491">
    <property type="term" value="F:oxidoreductase activity"/>
    <property type="evidence" value="ECO:0007669"/>
    <property type="project" value="UniProtKB-KW"/>
</dbReference>
<keyword evidence="1" id="KW-0285">Flavoprotein</keyword>
<dbReference type="Pfam" id="PF21688">
    <property type="entry name" value="FAD-depend_C"/>
    <property type="match status" value="1"/>
</dbReference>
<dbReference type="EMBL" id="AM114193">
    <property type="protein sequence ID" value="CAJ37741.1"/>
    <property type="molecule type" value="Genomic_DNA"/>
</dbReference>
<keyword evidence="6" id="KW-1185">Reference proteome</keyword>
<dbReference type="Pfam" id="PF00890">
    <property type="entry name" value="FAD_binding_2"/>
    <property type="match status" value="1"/>
</dbReference>
<evidence type="ECO:0000259" key="3">
    <source>
        <dbReference type="Pfam" id="PF00890"/>
    </source>
</evidence>